<reference evidence="2 3" key="1">
    <citation type="journal article" date="2014" name="Nat. Commun.">
        <title>Klebsormidium flaccidum genome reveals primary factors for plant terrestrial adaptation.</title>
        <authorList>
            <person name="Hori K."/>
            <person name="Maruyama F."/>
            <person name="Fujisawa T."/>
            <person name="Togashi T."/>
            <person name="Yamamoto N."/>
            <person name="Seo M."/>
            <person name="Sato S."/>
            <person name="Yamada T."/>
            <person name="Mori H."/>
            <person name="Tajima N."/>
            <person name="Moriyama T."/>
            <person name="Ikeuchi M."/>
            <person name="Watanabe M."/>
            <person name="Wada H."/>
            <person name="Kobayashi K."/>
            <person name="Saito M."/>
            <person name="Masuda T."/>
            <person name="Sasaki-Sekimoto Y."/>
            <person name="Mashiguchi K."/>
            <person name="Awai K."/>
            <person name="Shimojima M."/>
            <person name="Masuda S."/>
            <person name="Iwai M."/>
            <person name="Nobusawa T."/>
            <person name="Narise T."/>
            <person name="Kondo S."/>
            <person name="Saito H."/>
            <person name="Sato R."/>
            <person name="Murakawa M."/>
            <person name="Ihara Y."/>
            <person name="Oshima-Yamada Y."/>
            <person name="Ohtaka K."/>
            <person name="Satoh M."/>
            <person name="Sonobe K."/>
            <person name="Ishii M."/>
            <person name="Ohtani R."/>
            <person name="Kanamori-Sato M."/>
            <person name="Honoki R."/>
            <person name="Miyazaki D."/>
            <person name="Mochizuki H."/>
            <person name="Umetsu J."/>
            <person name="Higashi K."/>
            <person name="Shibata D."/>
            <person name="Kamiya Y."/>
            <person name="Sato N."/>
            <person name="Nakamura Y."/>
            <person name="Tabata S."/>
            <person name="Ida S."/>
            <person name="Kurokawa K."/>
            <person name="Ohta H."/>
        </authorList>
    </citation>
    <scope>NUCLEOTIDE SEQUENCE [LARGE SCALE GENOMIC DNA]</scope>
    <source>
        <strain evidence="2 3">NIES-2285</strain>
    </source>
</reference>
<evidence type="ECO:0000313" key="2">
    <source>
        <dbReference type="EMBL" id="GAQ81406.1"/>
    </source>
</evidence>
<dbReference type="EMBL" id="DF237028">
    <property type="protein sequence ID" value="GAQ81406.1"/>
    <property type="molecule type" value="Genomic_DNA"/>
</dbReference>
<dbReference type="SUPFAM" id="SSF48452">
    <property type="entry name" value="TPR-like"/>
    <property type="match status" value="1"/>
</dbReference>
<gene>
    <name evidence="2" type="ORF">KFL_000790310</name>
</gene>
<keyword evidence="3" id="KW-1185">Reference proteome</keyword>
<evidence type="ECO:0000313" key="3">
    <source>
        <dbReference type="Proteomes" id="UP000054558"/>
    </source>
</evidence>
<dbReference type="SMART" id="SM00028">
    <property type="entry name" value="TPR"/>
    <property type="match status" value="2"/>
</dbReference>
<accession>A0A1Y1HY03</accession>
<dbReference type="STRING" id="105231.A0A1Y1HY03"/>
<dbReference type="InterPro" id="IPR016024">
    <property type="entry name" value="ARM-type_fold"/>
</dbReference>
<feature type="compositionally biased region" description="Low complexity" evidence="1">
    <location>
        <begin position="410"/>
        <end position="423"/>
    </location>
</feature>
<dbReference type="AlphaFoldDB" id="A0A1Y1HY03"/>
<name>A0A1Y1HY03_KLENI</name>
<feature type="region of interest" description="Disordered" evidence="1">
    <location>
        <begin position="410"/>
        <end position="432"/>
    </location>
</feature>
<organism evidence="2 3">
    <name type="scientific">Klebsormidium nitens</name>
    <name type="common">Green alga</name>
    <name type="synonym">Ulothrix nitens</name>
    <dbReference type="NCBI Taxonomy" id="105231"/>
    <lineage>
        <taxon>Eukaryota</taxon>
        <taxon>Viridiplantae</taxon>
        <taxon>Streptophyta</taxon>
        <taxon>Klebsormidiophyceae</taxon>
        <taxon>Klebsormidiales</taxon>
        <taxon>Klebsormidiaceae</taxon>
        <taxon>Klebsormidium</taxon>
    </lineage>
</organism>
<dbReference type="InterPro" id="IPR011990">
    <property type="entry name" value="TPR-like_helical_dom_sf"/>
</dbReference>
<dbReference type="InterPro" id="IPR019734">
    <property type="entry name" value="TPR_rpt"/>
</dbReference>
<feature type="region of interest" description="Disordered" evidence="1">
    <location>
        <begin position="202"/>
        <end position="231"/>
    </location>
</feature>
<proteinExistence type="predicted"/>
<dbReference type="PANTHER" id="PTHR47643">
    <property type="entry name" value="TPR DOMAIN PROTEIN (AFU_ORTHOLOGUE AFUA_5G12710)"/>
    <property type="match status" value="1"/>
</dbReference>
<protein>
    <submittedName>
        <fullName evidence="2">Uncharacterized protein</fullName>
    </submittedName>
</protein>
<dbReference type="Gene3D" id="1.25.40.10">
    <property type="entry name" value="Tetratricopeptide repeat domain"/>
    <property type="match status" value="1"/>
</dbReference>
<sequence length="885" mass="92057">MPSISQVLGEKTEKRRRKKLRSVMLSLASPPVQASGAKNAKKGTGKVAPGDGSDGMTVAWLSALAGALEFLAGHESSELVPGGQALTAQELVADLSQAGAVDAMGQLLKAEAPAVASGAAQILTYLFHIRENPVNFAAGGHLATLAQLLHVAPLVIRIHAASALSIAVAVAWDSPGLTLSALVQTFSQPQLKKKAALENPAVLSPRTVGPQKRGKKESLPSHGPRPKVLAAEGGAKREGGSLIEGLLRLAETSIEGVHEELAGVDAPATLAFLRRQFGPAMAEAPCESAGVQACIPLFAQLARSVALGCLARILGASCQNRTAKAELLSQHGANLMPLLLRAVSNGARLEGIRAAETPTQTPYNPSPKPTTLAVVHTPEAGEAGAKKSPRRFSLSSMACGFLPNLLSIPGSSKAAASSPSASGKPRESYPELTPAGFELVDNSASKGGIDTPVHNPVDTVHILQPVDSVNSQLPVKLPAIVTGSPASSVNITNPSPVEETELPETVTAAARCLAFLGYRPFPLWQAAEAPREEARELEVDDFVVVDLEKETKDVWDQMHGEVPNAQGPYGGSVGATLEGGMLPLANAALAAVAHVQKLYASAEDTPPEALAAAAAQAALLMDACANVAHDLAVAERVAAEGPVARSLTSLLETLHGLAASPASTTGPPSLRSALCETDRLETFHLCTAQKGTPKTSSSKKVQPEEALEALDVSAGPDAVLPMPPASRKPGMTFGYSTEIAHHAPPVYASLLILVANLALATTASLLPGCFGSAVSAQIEATKQRGNEALNKGDHEYARWCYNLALRLAHSAASQDAPPYPQRHILWSNRAEACLRAGRFVEALHDVDQALVIDPGHLKSILRRERAVKALSEGELGKENIGVAAK</sequence>
<dbReference type="InterPro" id="IPR053209">
    <property type="entry name" value="Gramillin-biosynth_MTr"/>
</dbReference>
<dbReference type="PANTHER" id="PTHR47643:SF2">
    <property type="entry name" value="TPR DOMAIN PROTEIN (AFU_ORTHOLOGUE AFUA_5G12710)"/>
    <property type="match status" value="1"/>
</dbReference>
<dbReference type="Proteomes" id="UP000054558">
    <property type="component" value="Unassembled WGS sequence"/>
</dbReference>
<dbReference type="OrthoDB" id="1028014at2759"/>
<dbReference type="SUPFAM" id="SSF48371">
    <property type="entry name" value="ARM repeat"/>
    <property type="match status" value="1"/>
</dbReference>
<evidence type="ECO:0000256" key="1">
    <source>
        <dbReference type="SAM" id="MobiDB-lite"/>
    </source>
</evidence>